<comment type="caution">
    <text evidence="2">The sequence shown here is derived from an EMBL/GenBank/DDBJ whole genome shotgun (WGS) entry which is preliminary data.</text>
</comment>
<sequence length="474" mass="51902">MGPPQIQGAPVVPKMGVRARVSNIRDLQPPPRFDSLIPSILYEPSNKLLENNLDLQSGSETRFHRRSFFRMKRSNSELTISDFGSENVDQVAINPKTGATLNRRYGSTSSVDWLSSSEFWESLGADQEPSAPPPIPEPAHLPTVLSPSLQAAAQIARGDIIFIPGPDCVETSAYSRDSCKVHRKKTEMSVLSRLRPQRSNRTEMQQENSFTLTPHRCFSHYDVQSVLFSVGEPQPARLCSSSEASDLLPLGRHVELNVDRKSSSLVLACPQFLNEIGGDMENSLDLNRSCSSTSSTTAHGYCSKAALSSFTNAAVSILEACIEPQLSSANLMGSYDVEHLDLGAKYYHKYFYNKGRSKLVLVLVVFRLSGTGSRGQQTQQRHPDVPRPRHLLQLLRREPKAFPGQPRDIVPPACPGPTPENSSRWDVPGTPPVEVVQEASSIDARVTSTGSSRCGGAAALLRAPPGWPSSSPYL</sequence>
<evidence type="ECO:0000256" key="1">
    <source>
        <dbReference type="SAM" id="MobiDB-lite"/>
    </source>
</evidence>
<dbReference type="PANTHER" id="PTHR15711:SF7">
    <property type="entry name" value="SIGNAL-INDUCED PROLIFERATION-ASSOCIATED 1-LIKE PROTEIN 2"/>
    <property type="match status" value="1"/>
</dbReference>
<dbReference type="AlphaFoldDB" id="A0AAV9SJ14"/>
<feature type="compositionally biased region" description="Low complexity" evidence="1">
    <location>
        <begin position="455"/>
        <end position="464"/>
    </location>
</feature>
<accession>A0AAV9SJ14</accession>
<feature type="region of interest" description="Disordered" evidence="1">
    <location>
        <begin position="402"/>
        <end position="431"/>
    </location>
</feature>
<dbReference type="PANTHER" id="PTHR15711">
    <property type="entry name" value="RAP GTPASE-ACTIVATING PROTEIN"/>
    <property type="match status" value="1"/>
</dbReference>
<reference evidence="2 3" key="1">
    <citation type="submission" date="2021-06" db="EMBL/GenBank/DDBJ databases">
        <authorList>
            <person name="Palmer J.M."/>
        </authorList>
    </citation>
    <scope>NUCLEOTIDE SEQUENCE [LARGE SCALE GENOMIC DNA]</scope>
    <source>
        <strain evidence="2 3">MEX-2019</strain>
        <tissue evidence="2">Muscle</tissue>
    </source>
</reference>
<keyword evidence="3" id="KW-1185">Reference proteome</keyword>
<dbReference type="EMBL" id="JAHHUM010000325">
    <property type="protein sequence ID" value="KAK5620965.1"/>
    <property type="molecule type" value="Genomic_DNA"/>
</dbReference>
<evidence type="ECO:0000313" key="2">
    <source>
        <dbReference type="EMBL" id="KAK5620965.1"/>
    </source>
</evidence>
<feature type="region of interest" description="Disordered" evidence="1">
    <location>
        <begin position="447"/>
        <end position="474"/>
    </location>
</feature>
<name>A0AAV9SJ14_9TELE</name>
<dbReference type="InterPro" id="IPR050989">
    <property type="entry name" value="Rap1_Ran_GAP"/>
</dbReference>
<protein>
    <submittedName>
        <fullName evidence="2">Uncharacterized protein</fullName>
    </submittedName>
</protein>
<evidence type="ECO:0000313" key="3">
    <source>
        <dbReference type="Proteomes" id="UP001311232"/>
    </source>
</evidence>
<dbReference type="Proteomes" id="UP001311232">
    <property type="component" value="Unassembled WGS sequence"/>
</dbReference>
<proteinExistence type="predicted"/>
<dbReference type="GO" id="GO:0005737">
    <property type="term" value="C:cytoplasm"/>
    <property type="evidence" value="ECO:0007669"/>
    <property type="project" value="TreeGrafter"/>
</dbReference>
<gene>
    <name evidence="2" type="ORF">CRENBAI_016210</name>
</gene>
<organism evidence="2 3">
    <name type="scientific">Crenichthys baileyi</name>
    <name type="common">White River springfish</name>
    <dbReference type="NCBI Taxonomy" id="28760"/>
    <lineage>
        <taxon>Eukaryota</taxon>
        <taxon>Metazoa</taxon>
        <taxon>Chordata</taxon>
        <taxon>Craniata</taxon>
        <taxon>Vertebrata</taxon>
        <taxon>Euteleostomi</taxon>
        <taxon>Actinopterygii</taxon>
        <taxon>Neopterygii</taxon>
        <taxon>Teleostei</taxon>
        <taxon>Neoteleostei</taxon>
        <taxon>Acanthomorphata</taxon>
        <taxon>Ovalentaria</taxon>
        <taxon>Atherinomorphae</taxon>
        <taxon>Cyprinodontiformes</taxon>
        <taxon>Goodeidae</taxon>
        <taxon>Crenichthys</taxon>
    </lineage>
</organism>
<dbReference type="GO" id="GO:0005096">
    <property type="term" value="F:GTPase activator activity"/>
    <property type="evidence" value="ECO:0007669"/>
    <property type="project" value="TreeGrafter"/>
</dbReference>